<reference evidence="2 3" key="1">
    <citation type="submission" date="2018-08" db="EMBL/GenBank/DDBJ databases">
        <title>A genome reference for cultivated species of the human gut microbiota.</title>
        <authorList>
            <person name="Zou Y."/>
            <person name="Xue W."/>
            <person name="Luo G."/>
        </authorList>
    </citation>
    <scope>NUCLEOTIDE SEQUENCE [LARGE SCALE GENOMIC DNA]</scope>
    <source>
        <strain evidence="2 3">AF24-2</strain>
    </source>
</reference>
<evidence type="ECO:0000313" key="2">
    <source>
        <dbReference type="EMBL" id="RGR98312.1"/>
    </source>
</evidence>
<name>A0A412GU06_9BACT</name>
<dbReference type="RefSeq" id="WP_007566425.1">
    <property type="nucleotide sequence ID" value="NZ_CABKNL010000064.1"/>
</dbReference>
<reference evidence="1" key="2">
    <citation type="journal article" date="2021" name="PeerJ">
        <title>Extensive microbial diversity within the chicken gut microbiome revealed by metagenomics and culture.</title>
        <authorList>
            <person name="Gilroy R."/>
            <person name="Ravi A."/>
            <person name="Getino M."/>
            <person name="Pursley I."/>
            <person name="Horton D.L."/>
            <person name="Alikhan N.F."/>
            <person name="Baker D."/>
            <person name="Gharbi K."/>
            <person name="Hall N."/>
            <person name="Watson M."/>
            <person name="Adriaenssens E.M."/>
            <person name="Foster-Nyarko E."/>
            <person name="Jarju S."/>
            <person name="Secka A."/>
            <person name="Antonio M."/>
            <person name="Oren A."/>
            <person name="Chaudhuri R.R."/>
            <person name="La Ragione R."/>
            <person name="Hildebrand F."/>
            <person name="Pallen M.J."/>
        </authorList>
    </citation>
    <scope>NUCLEOTIDE SEQUENCE</scope>
    <source>
        <strain evidence="1">CHK165-8395</strain>
    </source>
</reference>
<dbReference type="EMBL" id="DYXD01000148">
    <property type="protein sequence ID" value="HJF07849.1"/>
    <property type="molecule type" value="Genomic_DNA"/>
</dbReference>
<gene>
    <name evidence="2" type="ORF">DWY20_04805</name>
    <name evidence="1" type="ORF">K8U81_06610</name>
</gene>
<dbReference type="Proteomes" id="UP000718012">
    <property type="component" value="Unassembled WGS sequence"/>
</dbReference>
<organism evidence="2 3">
    <name type="scientific">Phocaeicola coprocola</name>
    <dbReference type="NCBI Taxonomy" id="310298"/>
    <lineage>
        <taxon>Bacteria</taxon>
        <taxon>Pseudomonadati</taxon>
        <taxon>Bacteroidota</taxon>
        <taxon>Bacteroidia</taxon>
        <taxon>Bacteroidales</taxon>
        <taxon>Bacteroidaceae</taxon>
        <taxon>Phocaeicola</taxon>
    </lineage>
</organism>
<dbReference type="AlphaFoldDB" id="A0A412GU06"/>
<sequence>MKKIILAAATLAFLLSGCNSDSKNAGKLFQRAELAFAAGDYNLARLQIDSIRTYYPKAVDVRKAGIHLMQQIDLQEQHKTLAYLDSMMTVKQAELDSIKGNFVLEKDTAYQEIGNYFYPSQVVEKNIGRSFLRAQVNELGEMSLTSIYCAGGNIHHTAVKVSANDDTFAETPASTDSYETTDLGRAIEKADYKVGNDGGVAAYIAANKDKKSLKLEFIGDRNYKTTMYANDIKAITEVSNLARILAGMEEIRKEQKEANLKIQFVTRKIEEGEAKQE</sequence>
<dbReference type="Proteomes" id="UP000285864">
    <property type="component" value="Unassembled WGS sequence"/>
</dbReference>
<keyword evidence="3" id="KW-1185">Reference proteome</keyword>
<proteinExistence type="predicted"/>
<dbReference type="GeneID" id="79860345"/>
<evidence type="ECO:0000313" key="3">
    <source>
        <dbReference type="Proteomes" id="UP000285864"/>
    </source>
</evidence>
<dbReference type="EMBL" id="QRUU01000013">
    <property type="protein sequence ID" value="RGR98312.1"/>
    <property type="molecule type" value="Genomic_DNA"/>
</dbReference>
<reference evidence="1" key="3">
    <citation type="submission" date="2021-09" db="EMBL/GenBank/DDBJ databases">
        <authorList>
            <person name="Gilroy R."/>
        </authorList>
    </citation>
    <scope>NUCLEOTIDE SEQUENCE</scope>
    <source>
        <strain evidence="1">CHK165-8395</strain>
    </source>
</reference>
<evidence type="ECO:0008006" key="4">
    <source>
        <dbReference type="Google" id="ProtNLM"/>
    </source>
</evidence>
<accession>A0A412GU06</accession>
<protein>
    <recommendedName>
        <fullName evidence="4">Lipoprotein</fullName>
    </recommendedName>
</protein>
<evidence type="ECO:0000313" key="1">
    <source>
        <dbReference type="EMBL" id="HJF07849.1"/>
    </source>
</evidence>
<comment type="caution">
    <text evidence="2">The sequence shown here is derived from an EMBL/GenBank/DDBJ whole genome shotgun (WGS) entry which is preliminary data.</text>
</comment>
<dbReference type="PROSITE" id="PS51257">
    <property type="entry name" value="PROKAR_LIPOPROTEIN"/>
    <property type="match status" value="1"/>
</dbReference>